<reference evidence="9" key="1">
    <citation type="submission" date="2010-02" db="EMBL/GenBank/DDBJ databases">
        <title>Complete sequence of Desulfurivibrio alkaliphilus AHT2.</title>
        <authorList>
            <consortium name="US DOE Joint Genome Institute"/>
            <person name="Pitluck S."/>
            <person name="Chertkov O."/>
            <person name="Detter J.C."/>
            <person name="Han C."/>
            <person name="Tapia R."/>
            <person name="Larimer F."/>
            <person name="Land M."/>
            <person name="Hauser L."/>
            <person name="Kyrpides N."/>
            <person name="Mikhailova N."/>
            <person name="Sorokin D.Y."/>
            <person name="Muyzer G."/>
            <person name="Woyke T."/>
        </authorList>
    </citation>
    <scope>NUCLEOTIDE SEQUENCE [LARGE SCALE GENOMIC DNA]</scope>
    <source>
        <strain evidence="9">DSM 19089 / UNIQEM U267 / AHT2</strain>
    </source>
</reference>
<dbReference type="InterPro" id="IPR004839">
    <property type="entry name" value="Aminotransferase_I/II_large"/>
</dbReference>
<organism evidence="8 9">
    <name type="scientific">Desulfurivibrio alkaliphilus (strain DSM 19089 / UNIQEM U267 / AHT2)</name>
    <dbReference type="NCBI Taxonomy" id="589865"/>
    <lineage>
        <taxon>Bacteria</taxon>
        <taxon>Pseudomonadati</taxon>
        <taxon>Thermodesulfobacteriota</taxon>
        <taxon>Desulfobulbia</taxon>
        <taxon>Desulfobulbales</taxon>
        <taxon>Desulfobulbaceae</taxon>
        <taxon>Desulfurivibrio</taxon>
    </lineage>
</organism>
<dbReference type="eggNOG" id="COG0436">
    <property type="taxonomic scope" value="Bacteria"/>
</dbReference>
<protein>
    <recommendedName>
        <fullName evidence="6">Aminotransferase</fullName>
        <ecNumber evidence="6">2.6.1.-</ecNumber>
    </recommendedName>
</protein>
<accession>D6YZQ5</accession>
<dbReference type="InterPro" id="IPR004838">
    <property type="entry name" value="NHTrfase_class1_PyrdxlP-BS"/>
</dbReference>
<dbReference type="InParanoid" id="D6YZQ5"/>
<dbReference type="OrthoDB" id="9804474at2"/>
<keyword evidence="3 6" id="KW-0032">Aminotransferase</keyword>
<evidence type="ECO:0000256" key="5">
    <source>
        <dbReference type="ARBA" id="ARBA00022898"/>
    </source>
</evidence>
<dbReference type="Gene3D" id="3.40.640.10">
    <property type="entry name" value="Type I PLP-dependent aspartate aminotransferase-like (Major domain)"/>
    <property type="match status" value="1"/>
</dbReference>
<dbReference type="GO" id="GO:0006520">
    <property type="term" value="P:amino acid metabolic process"/>
    <property type="evidence" value="ECO:0007669"/>
    <property type="project" value="InterPro"/>
</dbReference>
<dbReference type="PRINTS" id="PR00753">
    <property type="entry name" value="ACCSYNTHASE"/>
</dbReference>
<comment type="cofactor">
    <cofactor evidence="1 6">
        <name>pyridoxal 5'-phosphate</name>
        <dbReference type="ChEBI" id="CHEBI:597326"/>
    </cofactor>
</comment>
<dbReference type="FunFam" id="3.40.640.10:FF:000033">
    <property type="entry name" value="Aspartate aminotransferase"/>
    <property type="match status" value="1"/>
</dbReference>
<dbReference type="FunCoup" id="D6YZQ5">
    <property type="interactions" value="115"/>
</dbReference>
<dbReference type="SUPFAM" id="SSF53383">
    <property type="entry name" value="PLP-dependent transferases"/>
    <property type="match status" value="1"/>
</dbReference>
<dbReference type="KEGG" id="dak:DaAHT2_0356"/>
<dbReference type="CDD" id="cd00609">
    <property type="entry name" value="AAT_like"/>
    <property type="match status" value="1"/>
</dbReference>
<dbReference type="InterPro" id="IPR015424">
    <property type="entry name" value="PyrdxlP-dep_Trfase"/>
</dbReference>
<dbReference type="GO" id="GO:0008483">
    <property type="term" value="F:transaminase activity"/>
    <property type="evidence" value="ECO:0007669"/>
    <property type="project" value="UniProtKB-KW"/>
</dbReference>
<proteinExistence type="inferred from homology"/>
<dbReference type="Gene3D" id="3.90.1150.10">
    <property type="entry name" value="Aspartate Aminotransferase, domain 1"/>
    <property type="match status" value="1"/>
</dbReference>
<comment type="similarity">
    <text evidence="2 6">Belongs to the class-I pyridoxal-phosphate-dependent aminotransferase family.</text>
</comment>
<dbReference type="Pfam" id="PF00155">
    <property type="entry name" value="Aminotran_1_2"/>
    <property type="match status" value="1"/>
</dbReference>
<evidence type="ECO:0000256" key="3">
    <source>
        <dbReference type="ARBA" id="ARBA00022576"/>
    </source>
</evidence>
<keyword evidence="5" id="KW-0663">Pyridoxal phosphate</keyword>
<dbReference type="GO" id="GO:0030170">
    <property type="term" value="F:pyridoxal phosphate binding"/>
    <property type="evidence" value="ECO:0007669"/>
    <property type="project" value="InterPro"/>
</dbReference>
<dbReference type="EMBL" id="CP001940">
    <property type="protein sequence ID" value="ADH85062.1"/>
    <property type="molecule type" value="Genomic_DNA"/>
</dbReference>
<dbReference type="PANTHER" id="PTHR46383:SF1">
    <property type="entry name" value="ASPARTATE AMINOTRANSFERASE"/>
    <property type="match status" value="1"/>
</dbReference>
<evidence type="ECO:0000313" key="9">
    <source>
        <dbReference type="Proteomes" id="UP000001508"/>
    </source>
</evidence>
<dbReference type="InterPro" id="IPR050596">
    <property type="entry name" value="AspAT/PAT-like"/>
</dbReference>
<dbReference type="AlphaFoldDB" id="D6YZQ5"/>
<keyword evidence="9" id="KW-1185">Reference proteome</keyword>
<feature type="domain" description="Aminotransferase class I/classII large" evidence="7">
    <location>
        <begin position="36"/>
        <end position="395"/>
    </location>
</feature>
<evidence type="ECO:0000313" key="8">
    <source>
        <dbReference type="EMBL" id="ADH85062.1"/>
    </source>
</evidence>
<dbReference type="RefSeq" id="WP_013162593.1">
    <property type="nucleotide sequence ID" value="NC_014216.1"/>
</dbReference>
<evidence type="ECO:0000256" key="1">
    <source>
        <dbReference type="ARBA" id="ARBA00001933"/>
    </source>
</evidence>
<dbReference type="PROSITE" id="PS00105">
    <property type="entry name" value="AA_TRANSFER_CLASS_1"/>
    <property type="match status" value="1"/>
</dbReference>
<evidence type="ECO:0000256" key="6">
    <source>
        <dbReference type="RuleBase" id="RU000481"/>
    </source>
</evidence>
<dbReference type="HOGENOM" id="CLU_017584_4_3_7"/>
<dbReference type="InterPro" id="IPR015421">
    <property type="entry name" value="PyrdxlP-dep_Trfase_major"/>
</dbReference>
<dbReference type="STRING" id="589865.DaAHT2_0356"/>
<dbReference type="InterPro" id="IPR015422">
    <property type="entry name" value="PyrdxlP-dep_Trfase_small"/>
</dbReference>
<dbReference type="PANTHER" id="PTHR46383">
    <property type="entry name" value="ASPARTATE AMINOTRANSFERASE"/>
    <property type="match status" value="1"/>
</dbReference>
<evidence type="ECO:0000256" key="2">
    <source>
        <dbReference type="ARBA" id="ARBA00007441"/>
    </source>
</evidence>
<evidence type="ECO:0000259" key="7">
    <source>
        <dbReference type="Pfam" id="PF00155"/>
    </source>
</evidence>
<keyword evidence="4 6" id="KW-0808">Transferase</keyword>
<sequence length="403" mass="43342">MDAPIIELAARVKEIKASPTLAVDAKAKALKAEGADVLNFSVGEPDFDTPPHVCEAGKAAIDEGFTRYTPVPGILPLREAVCHRLATDHGWRYQPDQIQVSCGGKHGLYNMAQALFGPGDEVLIPAPYWVSYPPIVQLAGATPVIVPLDEASDFDLDPAVLQQYATPRTRGIILNSPSNPTGSVLSARALEAIGKMALENSWVVISDDIYDTIVYGDDKLPHILEVDPRLSEQTLILNGVSKSFAMTGWRIGYTAGPKHIIAAMNKIQSQSTSNPSSVAQKAALAALNGPQDFPRQMRDAFVPRLNFIMEALTAIEGVTCVRPRGSFYVFPNLSAYFGRQSQDGRVIGDSVALADYLLEEALLATVPGAAFGADQFVRFSFATSMGVLEEGMKRLADALAGLR</sequence>
<name>D6YZQ5_DESAT</name>
<dbReference type="EC" id="2.6.1.-" evidence="6"/>
<gene>
    <name evidence="8" type="ordered locus">DaAHT2_0356</name>
</gene>
<dbReference type="Proteomes" id="UP000001508">
    <property type="component" value="Chromosome"/>
</dbReference>
<evidence type="ECO:0000256" key="4">
    <source>
        <dbReference type="ARBA" id="ARBA00022679"/>
    </source>
</evidence>